<accession>A0A6C0LLE8</accession>
<organism evidence="1">
    <name type="scientific">viral metagenome</name>
    <dbReference type="NCBI Taxonomy" id="1070528"/>
    <lineage>
        <taxon>unclassified sequences</taxon>
        <taxon>metagenomes</taxon>
        <taxon>organismal metagenomes</taxon>
    </lineage>
</organism>
<dbReference type="AlphaFoldDB" id="A0A6C0LLE8"/>
<evidence type="ECO:0000313" key="1">
    <source>
        <dbReference type="EMBL" id="QHU30728.1"/>
    </source>
</evidence>
<name>A0A6C0LLE8_9ZZZZ</name>
<proteinExistence type="predicted"/>
<dbReference type="EMBL" id="MN740514">
    <property type="protein sequence ID" value="QHU30728.1"/>
    <property type="molecule type" value="Genomic_DNA"/>
</dbReference>
<protein>
    <recommendedName>
        <fullName evidence="2">HNH endonuclease</fullName>
    </recommendedName>
</protein>
<reference evidence="1" key="1">
    <citation type="journal article" date="2020" name="Nature">
        <title>Giant virus diversity and host interactions through global metagenomics.</title>
        <authorList>
            <person name="Schulz F."/>
            <person name="Roux S."/>
            <person name="Paez-Espino D."/>
            <person name="Jungbluth S."/>
            <person name="Walsh D.A."/>
            <person name="Denef V.J."/>
            <person name="McMahon K.D."/>
            <person name="Konstantinidis K.T."/>
            <person name="Eloe-Fadrosh E.A."/>
            <person name="Kyrpides N.C."/>
            <person name="Woyke T."/>
        </authorList>
    </citation>
    <scope>NUCLEOTIDE SEQUENCE</scope>
    <source>
        <strain evidence="1">GVMAG-M-3300027833-19</strain>
    </source>
</reference>
<evidence type="ECO:0008006" key="2">
    <source>
        <dbReference type="Google" id="ProtNLM"/>
    </source>
</evidence>
<sequence>MVVFSIRKDKDTEYNLDHNKPANSFNLENPEERKKCCHWTNLEWLTEKENNKKRDTIPTKEEIEERQAMIDEFQELNN</sequence>